<gene>
    <name evidence="1" type="ORF">OWV82_003894</name>
</gene>
<evidence type="ECO:0000313" key="2">
    <source>
        <dbReference type="Proteomes" id="UP001164539"/>
    </source>
</evidence>
<protein>
    <submittedName>
        <fullName evidence="1">Protein RETICULATA, chloroplastic-like</fullName>
    </submittedName>
</protein>
<comment type="caution">
    <text evidence="1">The sequence shown here is derived from an EMBL/GenBank/DDBJ whole genome shotgun (WGS) entry which is preliminary data.</text>
</comment>
<evidence type="ECO:0000313" key="1">
    <source>
        <dbReference type="EMBL" id="KAJ4724963.1"/>
    </source>
</evidence>
<organism evidence="1 2">
    <name type="scientific">Melia azedarach</name>
    <name type="common">Chinaberry tree</name>
    <dbReference type="NCBI Taxonomy" id="155640"/>
    <lineage>
        <taxon>Eukaryota</taxon>
        <taxon>Viridiplantae</taxon>
        <taxon>Streptophyta</taxon>
        <taxon>Embryophyta</taxon>
        <taxon>Tracheophyta</taxon>
        <taxon>Spermatophyta</taxon>
        <taxon>Magnoliopsida</taxon>
        <taxon>eudicotyledons</taxon>
        <taxon>Gunneridae</taxon>
        <taxon>Pentapetalae</taxon>
        <taxon>rosids</taxon>
        <taxon>malvids</taxon>
        <taxon>Sapindales</taxon>
        <taxon>Meliaceae</taxon>
        <taxon>Melia</taxon>
    </lineage>
</organism>
<dbReference type="Proteomes" id="UP001164539">
    <property type="component" value="Chromosome 2"/>
</dbReference>
<accession>A0ACC1YP76</accession>
<proteinExistence type="predicted"/>
<reference evidence="1 2" key="1">
    <citation type="journal article" date="2023" name="Science">
        <title>Complex scaffold remodeling in plant triterpene biosynthesis.</title>
        <authorList>
            <person name="De La Pena R."/>
            <person name="Hodgson H."/>
            <person name="Liu J.C."/>
            <person name="Stephenson M.J."/>
            <person name="Martin A.C."/>
            <person name="Owen C."/>
            <person name="Harkess A."/>
            <person name="Leebens-Mack J."/>
            <person name="Jimenez L.E."/>
            <person name="Osbourn A."/>
            <person name="Sattely E.S."/>
        </authorList>
    </citation>
    <scope>NUCLEOTIDE SEQUENCE [LARGE SCALE GENOMIC DNA]</scope>
    <source>
        <strain evidence="2">cv. JPN11</strain>
        <tissue evidence="1">Leaf</tissue>
    </source>
</reference>
<name>A0ACC1YP76_MELAZ</name>
<dbReference type="EMBL" id="CM051395">
    <property type="protein sequence ID" value="KAJ4724963.1"/>
    <property type="molecule type" value="Genomic_DNA"/>
</dbReference>
<keyword evidence="2" id="KW-1185">Reference proteome</keyword>
<sequence length="398" mass="42861">MSVCSSSFKLPNLRTYSHHNHDVVVSPAFRYLSLRHSMAINRTFFKLQCVSNSDSAAPTTIDISANLAGESVVSKPRIGDCGGDGGDGGGGDGGAGGGGDGEGSDGDEKEFGPILKFEEVMKETEARGIDLPSDMLEAAKSTGIRKMFLLRYLDLQGSVWPLGFLMKYCSMLRNRMLADPSFLFKVGTEIVIDSCCATFAEVQKRGKDFWSEFELYLADLLVGVVVDIALVGMLAPYARIGQPSVSSGLFGRIQHACGSLPSSVFEAERPGCRFSVKQRIATYFYKGVLYGSVGFGCGLIGQGIANLIMTAKRSIKKSEEDIPVPPLVQSAALWGVFLAVSSNTRYQIINGLECLVEASPLAKQVPTIAMAFTVGVRFANNIYGGMQFVDWAKWSGVQ</sequence>